<evidence type="ECO:0000256" key="10">
    <source>
        <dbReference type="ARBA" id="ARBA00023125"/>
    </source>
</evidence>
<keyword evidence="9" id="KW-0805">Transcription regulation</keyword>
<dbReference type="InterPro" id="IPR025756">
    <property type="entry name" value="Myb_CC_LHEQLE"/>
</dbReference>
<evidence type="ECO:0000256" key="1">
    <source>
        <dbReference type="ARBA" id="ARBA00001946"/>
    </source>
</evidence>
<keyword evidence="12" id="KW-0539">Nucleus</keyword>
<keyword evidence="7" id="KW-0067">ATP-binding</keyword>
<dbReference type="Gene3D" id="1.10.10.60">
    <property type="entry name" value="Homeodomain-like"/>
    <property type="match status" value="1"/>
</dbReference>
<evidence type="ECO:0000256" key="12">
    <source>
        <dbReference type="ARBA" id="ARBA00023242"/>
    </source>
</evidence>
<name>A0A4S8JHE7_MUSBA</name>
<comment type="similarity">
    <text evidence="2">Belongs to the SELO family.</text>
</comment>
<keyword evidence="8" id="KW-0460">Magnesium</keyword>
<evidence type="ECO:0000256" key="9">
    <source>
        <dbReference type="ARBA" id="ARBA00023015"/>
    </source>
</evidence>
<evidence type="ECO:0000259" key="15">
    <source>
        <dbReference type="PROSITE" id="PS51294"/>
    </source>
</evidence>
<dbReference type="Gene3D" id="2.90.10.10">
    <property type="entry name" value="Bulb-type lectin domain"/>
    <property type="match status" value="1"/>
</dbReference>
<comment type="caution">
    <text evidence="16">The sequence shown here is derived from an EMBL/GenBank/DDBJ whole genome shotgun (WGS) entry which is preliminary data.</text>
</comment>
<dbReference type="GO" id="GO:0046872">
    <property type="term" value="F:metal ion binding"/>
    <property type="evidence" value="ECO:0007669"/>
    <property type="project" value="UniProtKB-KW"/>
</dbReference>
<accession>A0A4S8JHE7</accession>
<dbReference type="SMART" id="SM00108">
    <property type="entry name" value="B_lectin"/>
    <property type="match status" value="1"/>
</dbReference>
<keyword evidence="17" id="KW-1185">Reference proteome</keyword>
<dbReference type="Pfam" id="PF01453">
    <property type="entry name" value="B_lectin"/>
    <property type="match status" value="1"/>
</dbReference>
<dbReference type="GO" id="GO:0051707">
    <property type="term" value="P:response to other organism"/>
    <property type="evidence" value="ECO:0007669"/>
    <property type="project" value="UniProtKB-ARBA"/>
</dbReference>
<proteinExistence type="inferred from homology"/>
<keyword evidence="4" id="KW-0548">Nucleotidyltransferase</keyword>
<dbReference type="Proteomes" id="UP000317650">
    <property type="component" value="Chromosome 7"/>
</dbReference>
<dbReference type="CDD" id="cd01098">
    <property type="entry name" value="PAN_AP_plant"/>
    <property type="match status" value="1"/>
</dbReference>
<dbReference type="FunFam" id="2.90.10.30:FF:000001">
    <property type="entry name" value="Serine/threonine-protein kinase"/>
    <property type="match status" value="1"/>
</dbReference>
<dbReference type="PROSITE" id="PS50927">
    <property type="entry name" value="BULB_LECTIN"/>
    <property type="match status" value="1"/>
</dbReference>
<feature type="domain" description="HTH myb-type" evidence="15">
    <location>
        <begin position="1414"/>
        <end position="1474"/>
    </location>
</feature>
<keyword evidence="3" id="KW-0808">Transferase</keyword>
<comment type="cofactor">
    <cofactor evidence="1">
        <name>Mg(2+)</name>
        <dbReference type="ChEBI" id="CHEBI:18420"/>
    </cofactor>
</comment>
<keyword evidence="6" id="KW-0547">Nucleotide-binding</keyword>
<protein>
    <recommendedName>
        <fullName evidence="13">Selenoprotein O</fullName>
    </recommendedName>
</protein>
<dbReference type="STRING" id="52838.A0A4S8JHE7"/>
<dbReference type="GO" id="GO:0003677">
    <property type="term" value="F:DNA binding"/>
    <property type="evidence" value="ECO:0007669"/>
    <property type="project" value="UniProtKB-KW"/>
</dbReference>
<dbReference type="NCBIfam" id="NF000658">
    <property type="entry name" value="PRK00029.1"/>
    <property type="match status" value="1"/>
</dbReference>
<dbReference type="CDD" id="cd00028">
    <property type="entry name" value="B_lectin"/>
    <property type="match status" value="1"/>
</dbReference>
<keyword evidence="5" id="KW-0479">Metal-binding</keyword>
<dbReference type="InterPro" id="IPR009057">
    <property type="entry name" value="Homeodomain-like_sf"/>
</dbReference>
<evidence type="ECO:0000256" key="8">
    <source>
        <dbReference type="ARBA" id="ARBA00022842"/>
    </source>
</evidence>
<dbReference type="InterPro" id="IPR036426">
    <property type="entry name" value="Bulb-type_lectin_dom_sf"/>
</dbReference>
<organism evidence="16 17">
    <name type="scientific">Musa balbisiana</name>
    <name type="common">Banana</name>
    <dbReference type="NCBI Taxonomy" id="52838"/>
    <lineage>
        <taxon>Eukaryota</taxon>
        <taxon>Viridiplantae</taxon>
        <taxon>Streptophyta</taxon>
        <taxon>Embryophyta</taxon>
        <taxon>Tracheophyta</taxon>
        <taxon>Spermatophyta</taxon>
        <taxon>Magnoliopsida</taxon>
        <taxon>Liliopsida</taxon>
        <taxon>Zingiberales</taxon>
        <taxon>Musaceae</taxon>
        <taxon>Musa</taxon>
    </lineage>
</organism>
<dbReference type="PANTHER" id="PTHR32057:SF14">
    <property type="entry name" value="PROTEIN ADENYLYLTRANSFERASE SELO, MITOCHONDRIAL"/>
    <property type="match status" value="1"/>
</dbReference>
<dbReference type="GO" id="GO:0009534">
    <property type="term" value="C:chloroplast thylakoid"/>
    <property type="evidence" value="ECO:0007669"/>
    <property type="project" value="TreeGrafter"/>
</dbReference>
<dbReference type="Pfam" id="PF00249">
    <property type="entry name" value="Myb_DNA-binding"/>
    <property type="match status" value="1"/>
</dbReference>
<dbReference type="SUPFAM" id="SSF46689">
    <property type="entry name" value="Homeodomain-like"/>
    <property type="match status" value="1"/>
</dbReference>
<dbReference type="InterPro" id="IPR001005">
    <property type="entry name" value="SANT/Myb"/>
</dbReference>
<dbReference type="NCBIfam" id="TIGR01557">
    <property type="entry name" value="myb_SHAQKYF"/>
    <property type="match status" value="1"/>
</dbReference>
<keyword evidence="10" id="KW-0238">DNA-binding</keyword>
<dbReference type="FunFam" id="1.10.10.60:FF:000002">
    <property type="entry name" value="Myb family transcription factor"/>
    <property type="match status" value="1"/>
</dbReference>
<evidence type="ECO:0000313" key="17">
    <source>
        <dbReference type="Proteomes" id="UP000317650"/>
    </source>
</evidence>
<dbReference type="Pfam" id="PF14379">
    <property type="entry name" value="Myb_CC_LHEQLE"/>
    <property type="match status" value="1"/>
</dbReference>
<evidence type="ECO:0000256" key="4">
    <source>
        <dbReference type="ARBA" id="ARBA00022695"/>
    </source>
</evidence>
<gene>
    <name evidence="16" type="ORF">C4D60_Mb07t22260</name>
</gene>
<dbReference type="GO" id="GO:0005524">
    <property type="term" value="F:ATP binding"/>
    <property type="evidence" value="ECO:0007669"/>
    <property type="project" value="UniProtKB-KW"/>
</dbReference>
<evidence type="ECO:0000256" key="6">
    <source>
        <dbReference type="ARBA" id="ARBA00022741"/>
    </source>
</evidence>
<evidence type="ECO:0000256" key="2">
    <source>
        <dbReference type="ARBA" id="ARBA00009747"/>
    </source>
</evidence>
<dbReference type="PANTHER" id="PTHR32057">
    <property type="entry name" value="PROTEIN ADENYLYLTRANSFERASE SELO, MITOCHONDRIAL"/>
    <property type="match status" value="1"/>
</dbReference>
<evidence type="ECO:0000256" key="13">
    <source>
        <dbReference type="ARBA" id="ARBA00031547"/>
    </source>
</evidence>
<sequence>MLSHFASLPLQCLPRTPLPSSSSSGSSPLFVSISRSTHLWWRPNRLSDARRCVLLHRGRPDRQIGDGAGGRRYSIVCLMESKTEALVPGADGSKRGRLKLEALNWDHSFVRELPGDPRTDTIPRQVLHACYSRVSPSAEVENPELVGWSESVAELLDLDQKEFMRPDFPIIFAGALPLKEGLPYAQCYGGHQFGRWAGQLGDGRAITLGEILNSQDERWELQLKGAGKTPYSRFADGLAVLRSSIREFLCSEAMNGLGIPTTRALCLVATGKFVTRDMFYDGNPRDEPGAIVCRVAQSFLRFGSYQIHAARGKEDLDIVRTLADYTIRHHFPQIGTMKKSDKLSLEGVGFTHGVLNTDNMSVLGLTIDYGPFGFLDAFDPRYTPNTTDLPWRRYCFANQPDIGLWNIGQFTATLSAAQLINNEEANYAMERYANKFMDEYQSIMTRKLGLSKYSQQLISDLLNNMATDKVDYTNFFRLLSSLKADTTIPNNELLVPLKAVLPDINQERKEAWTSWVKTYLEELVSNGILDEGRKAAMDSVNPKYVLRNYLCQSAIDAAEQGDYSEVRRLLKLVENPYDEQPRMEKYAGLPPEWSSRPATAAGQRYANITRGTTLTAQGSPSSWLSPSGDFALGFYPLDNDTSLFLLAVLYDSTSPKAVVWSANRDAPVAAGSTLQITSDGRLSLKDQDGNEVWNAGAANASFAALLDTGNLVLAASSSNFLWQSFDFPTDTLLPGQVLTQGSSLRSQLTDSDTSDGRFQLVAQTDGNLVLYPLALPTGNQYVAYWSTGTTGSGNQLVYNETGSLYYAVSNGTIVGISPTSTYSTRNFYQRARLDPDGVFRQYIYPKNGTAGGSLRKTWNAVAKVPLDICRDLVVENVGSGVCGFNSYCSSDGDQTRINCMCPPQYSFIDPDKKYKGCKQDFIQICEGYNPGDFELIPVDNVDWPYYDYEYYTNVDQDRCARYCLEDCFCVVAIFWSNDGGCWKKRQPLAHGRMGSYVDRRALIKVSKSNASLTLPPGPVTTITKKQRTPMNRVGSALLWCSGFLNLILVALVSVTVLGHRRKRDGRLDLLLKNDEEAMSDSRRVGRFVTAAIWCIQEDPSLRPSMHMVTQMLEGAVPVPMPPDISSSASSRSVDLQRFHIASMDLQTNDLHEFSHGSFRNATFEASNPSYQRNTSLGCFPVLRNPWSSVSLVSSSTSASFEEEMDSSSHGFMPPTLPSCVSSCVGSSPAVFFASEQSMSFPQLDLYRSDTLPSFSKSTKNRPAAASFFFDRDDYSVKQYRLSSQPGDALDSDLKLPVLQNTRTSSRDGFQASRIQPYPGRADWSASLQTKHLSPPQVVHDPSVSTEFFSSSSSCLLFGIGFYSEHLLVACLAVCSSTKVRWGIPSCSMDKPNLRLQTEKQLPITTASVSSATAISNKTRIRWTQDLHERFVECVNRLGGAEKATPKGILKLMNSDGLTIYHVKSHLQKYRIAKHIPESTEGKFERRAAAVSVTELDPKIGMQITEALRLQLDVQMRLHEQLEIQKNLQLRIEAQSRKLQQMFEEQMRTTKGPAELENLGDLFSGTPAASLEDAQLCVRFKSVEQQRKHKYLRAARPVSGTFSYNKLLLSSTSLPLPAPLGSWSISAAEEFDTPTGEDTIDVPNGDPVLQIGDWVRVHKLEATILLQWHADNRSITASARCPKVLSGAARGALDDSPLTVI</sequence>
<dbReference type="GO" id="GO:0070733">
    <property type="term" value="F:AMPylase activity"/>
    <property type="evidence" value="ECO:0007669"/>
    <property type="project" value="TreeGrafter"/>
</dbReference>
<dbReference type="PROSITE" id="PS51294">
    <property type="entry name" value="HTH_MYB"/>
    <property type="match status" value="1"/>
</dbReference>
<evidence type="ECO:0000256" key="11">
    <source>
        <dbReference type="ARBA" id="ARBA00023163"/>
    </source>
</evidence>
<dbReference type="InterPro" id="IPR003846">
    <property type="entry name" value="SelO"/>
</dbReference>
<reference evidence="16 17" key="1">
    <citation type="journal article" date="2019" name="Nat. Plants">
        <title>Genome sequencing of Musa balbisiana reveals subgenome evolution and function divergence in polyploid bananas.</title>
        <authorList>
            <person name="Yao X."/>
        </authorList>
    </citation>
    <scope>NUCLEOTIDE SEQUENCE [LARGE SCALE GENOMIC DNA]</scope>
    <source>
        <strain evidence="17">cv. DH-PKW</strain>
        <tissue evidence="16">Leaves</tissue>
    </source>
</reference>
<evidence type="ECO:0000256" key="5">
    <source>
        <dbReference type="ARBA" id="ARBA00022723"/>
    </source>
</evidence>
<evidence type="ECO:0000259" key="14">
    <source>
        <dbReference type="PROSITE" id="PS50927"/>
    </source>
</evidence>
<dbReference type="Pfam" id="PF02696">
    <property type="entry name" value="SelO"/>
    <property type="match status" value="1"/>
</dbReference>
<dbReference type="SUPFAM" id="SSF51110">
    <property type="entry name" value="alpha-D-mannose-specific plant lectins"/>
    <property type="match status" value="1"/>
</dbReference>
<evidence type="ECO:0000256" key="3">
    <source>
        <dbReference type="ARBA" id="ARBA00022679"/>
    </source>
</evidence>
<dbReference type="EMBL" id="PYDT01000005">
    <property type="protein sequence ID" value="THU61341.1"/>
    <property type="molecule type" value="Genomic_DNA"/>
</dbReference>
<dbReference type="HAMAP" id="MF_00692">
    <property type="entry name" value="SelO"/>
    <property type="match status" value="1"/>
</dbReference>
<feature type="domain" description="Bulb-type lectin" evidence="14">
    <location>
        <begin position="605"/>
        <end position="726"/>
    </location>
</feature>
<dbReference type="InterPro" id="IPR017930">
    <property type="entry name" value="Myb_dom"/>
</dbReference>
<dbReference type="Gene3D" id="2.90.10.30">
    <property type="match status" value="1"/>
</dbReference>
<dbReference type="InterPro" id="IPR006447">
    <property type="entry name" value="Myb_dom_plants"/>
</dbReference>
<evidence type="ECO:0000256" key="7">
    <source>
        <dbReference type="ARBA" id="ARBA00022840"/>
    </source>
</evidence>
<dbReference type="FunFam" id="2.90.10.10:FF:000013">
    <property type="entry name" value="G-type lectin S-receptor-like serine/threonine-protein kinase LECRK1"/>
    <property type="match status" value="1"/>
</dbReference>
<keyword evidence="11" id="KW-0804">Transcription</keyword>
<evidence type="ECO:0000313" key="16">
    <source>
        <dbReference type="EMBL" id="THU61341.1"/>
    </source>
</evidence>
<dbReference type="InterPro" id="IPR001480">
    <property type="entry name" value="Bulb-type_lectin_dom"/>
</dbReference>